<organism evidence="1 2">
    <name type="scientific">Streptomyces bobili</name>
    <dbReference type="NCBI Taxonomy" id="67280"/>
    <lineage>
        <taxon>Bacteria</taxon>
        <taxon>Bacillati</taxon>
        <taxon>Actinomycetota</taxon>
        <taxon>Actinomycetes</taxon>
        <taxon>Kitasatosporales</taxon>
        <taxon>Streptomycetaceae</taxon>
        <taxon>Streptomyces</taxon>
    </lineage>
</organism>
<dbReference type="GeneID" id="93763922"/>
<sequence length="45" mass="4874">MHVGTNAPDASWYPGMLVAQPVGELPYIVDAAPALILDARPHYVR</sequence>
<name>A0ABZ1R1Y9_9ACTN</name>
<dbReference type="RefSeq" id="WP_328735915.1">
    <property type="nucleotide sequence ID" value="NZ_CP108038.1"/>
</dbReference>
<reference evidence="1" key="1">
    <citation type="submission" date="2022-10" db="EMBL/GenBank/DDBJ databases">
        <title>The complete genomes of actinobacterial strains from the NBC collection.</title>
        <authorList>
            <person name="Joergensen T.S."/>
            <person name="Alvarez Arevalo M."/>
            <person name="Sterndorff E.B."/>
            <person name="Faurdal D."/>
            <person name="Vuksanovic O."/>
            <person name="Mourched A.-S."/>
            <person name="Charusanti P."/>
            <person name="Shaw S."/>
            <person name="Blin K."/>
            <person name="Weber T."/>
        </authorList>
    </citation>
    <scope>NUCLEOTIDE SEQUENCE</scope>
    <source>
        <strain evidence="1">NBC_00302</strain>
    </source>
</reference>
<proteinExistence type="predicted"/>
<keyword evidence="2" id="KW-1185">Reference proteome</keyword>
<gene>
    <name evidence="1" type="ORF">OHT53_23095</name>
</gene>
<accession>A0ABZ1R1Y9</accession>
<evidence type="ECO:0000313" key="2">
    <source>
        <dbReference type="Proteomes" id="UP001432071"/>
    </source>
</evidence>
<dbReference type="EMBL" id="CP108038">
    <property type="protein sequence ID" value="WUN88760.1"/>
    <property type="molecule type" value="Genomic_DNA"/>
</dbReference>
<protein>
    <submittedName>
        <fullName evidence="1">Uncharacterized protein</fullName>
    </submittedName>
</protein>
<dbReference type="Proteomes" id="UP001432071">
    <property type="component" value="Chromosome"/>
</dbReference>
<evidence type="ECO:0000313" key="1">
    <source>
        <dbReference type="EMBL" id="WUN88760.1"/>
    </source>
</evidence>